<dbReference type="PANTHER" id="PTHR10887:SF445">
    <property type="entry name" value="NFX1-TYPE ZINC FINGER-CONTAINING PROTEIN 1"/>
    <property type="match status" value="1"/>
</dbReference>
<gene>
    <name evidence="5" type="ORF">E0Z10_g2456</name>
</gene>
<reference evidence="5 6" key="1">
    <citation type="submission" date="2019-03" db="EMBL/GenBank/DDBJ databases">
        <title>Draft genome sequence of Xylaria hypoxylon DSM 108379, a ubiquitous saprotrophic-parasitic fungi on hardwood.</title>
        <authorList>
            <person name="Buettner E."/>
            <person name="Leonhardt S."/>
            <person name="Gebauer A.M."/>
            <person name="Liers C."/>
            <person name="Hofrichter M."/>
            <person name="Kellner H."/>
        </authorList>
    </citation>
    <scope>NUCLEOTIDE SEQUENCE [LARGE SCALE GENOMIC DNA]</scope>
    <source>
        <strain evidence="5 6">DSM 108379</strain>
    </source>
</reference>
<evidence type="ECO:0000256" key="2">
    <source>
        <dbReference type="PROSITE-ProRule" id="PRU00723"/>
    </source>
</evidence>
<dbReference type="GO" id="GO:0008270">
    <property type="term" value="F:zinc ion binding"/>
    <property type="evidence" value="ECO:0007669"/>
    <property type="project" value="UniProtKB-KW"/>
</dbReference>
<evidence type="ECO:0000256" key="1">
    <source>
        <dbReference type="ARBA" id="ARBA00022806"/>
    </source>
</evidence>
<dbReference type="InterPro" id="IPR047187">
    <property type="entry name" value="SF1_C_Upf1"/>
</dbReference>
<dbReference type="GO" id="GO:0031380">
    <property type="term" value="C:nuclear RNA-directed RNA polymerase complex"/>
    <property type="evidence" value="ECO:0007669"/>
    <property type="project" value="TreeGrafter"/>
</dbReference>
<dbReference type="PANTHER" id="PTHR10887">
    <property type="entry name" value="DNA2/NAM7 HELICASE FAMILY"/>
    <property type="match status" value="1"/>
</dbReference>
<evidence type="ECO:0000256" key="3">
    <source>
        <dbReference type="SAM" id="MobiDB-lite"/>
    </source>
</evidence>
<dbReference type="GO" id="GO:0004386">
    <property type="term" value="F:helicase activity"/>
    <property type="evidence" value="ECO:0007669"/>
    <property type="project" value="InterPro"/>
</dbReference>
<keyword evidence="2" id="KW-0479">Metal-binding</keyword>
<evidence type="ECO:0000313" key="5">
    <source>
        <dbReference type="EMBL" id="TGJ86316.1"/>
    </source>
</evidence>
<dbReference type="PROSITE" id="PS50103">
    <property type="entry name" value="ZF_C3H1"/>
    <property type="match status" value="1"/>
</dbReference>
<dbReference type="Pfam" id="PF13087">
    <property type="entry name" value="AAA_12"/>
    <property type="match status" value="1"/>
</dbReference>
<dbReference type="InterPro" id="IPR041679">
    <property type="entry name" value="DNA2/NAM7-like_C"/>
</dbReference>
<evidence type="ECO:0000259" key="4">
    <source>
        <dbReference type="PROSITE" id="PS50103"/>
    </source>
</evidence>
<keyword evidence="1" id="KW-0347">Helicase</keyword>
<feature type="domain" description="C3H1-type" evidence="4">
    <location>
        <begin position="1"/>
        <end position="26"/>
    </location>
</feature>
<dbReference type="Pfam" id="PF13086">
    <property type="entry name" value="AAA_11"/>
    <property type="match status" value="1"/>
</dbReference>
<feature type="region of interest" description="Disordered" evidence="3">
    <location>
        <begin position="41"/>
        <end position="66"/>
    </location>
</feature>
<dbReference type="OrthoDB" id="2423195at2759"/>
<proteinExistence type="predicted"/>
<comment type="caution">
    <text evidence="5">The sequence shown here is derived from an EMBL/GenBank/DDBJ whole genome shotgun (WGS) entry which is preliminary data.</text>
</comment>
<sequence>MQPCQHHSTPGGCRHGESCKFSHVSPAGQNITHANTQNALLNKENGKSPGNISQAQSHTSNENDQRFHQWRRIIPRELTDLNASFGHRLAKFFHLGLVLVGGDFGILQETVRLLASEGGLLSIRELVERHIPLCLSDAARIEPWRTCVRPLFAILTEQRVARSTLLEISTGAIYNAILGYNASRLQPLYDFLHTIADNWCKPIISNTDGQKSQFLELCTSILAKIVDCNTQTLVNDVIPPIVQGFKTSLDSLKSNESDFWILQAEKNIEYIQKRLSVVKGVAQPRPVAAHSISHATFALRRDLPGELSAEGSRHDNDHADCTKIRILPTMSEIMSARPDYRSYYDPSQLHLPGVQGLIDRHFRLLRDDMSAEKRGIRTHSYEISRITDVTCKRHHGLEFHLEIEQPFCPSPRSTMDCEEYWAMSRRLESGALVCVLQKATAIFCVVSESTVCPDPNRPKTRKIENGWTKRHLYSHREFSYVNLRLASPQAVDVEVMIRTFNSGLSSQRTLVEFPGILLPSFQSTLVALQQIYKTADLPFSDILAPSEDQPQEKTIPPPLYSTKPRFAFNLKSITNEGEDLLYSSQNPPDPELLTNKSQLDHGQAVACLNALRRSFQVIQGPPGTGKSWTGEAMLKVLLDNRSRAHIGPILCVCYTNHALDQLLEHLWHRGITQIIRIGSRSKSTLLEDVNLRKVARGVERTKAERQEAYKHGNKLTSVETKIRSCLDQMENATSAKAIKEYLPQCGQLTLHNAIFGAEAEEGWTKVTYKDENKSLDDWIGAGAATYDMPRPIDKQIIARRKMNSKLFTEKSICVFFPECQVIGVTTTGLAKNLELLRKLDSKVLLYLQDAAHLSDYPEVVGMRKRLFWFDHTNPESRADSTQPLSTSHTNDFEVEMVTAMVSHIVRQGVYAPDQIAVLTPYLGQLHKLRKRLRNSFEIVLGDRDIDELHRQGLKLNGESTEEIQKKSLENCLTLATVDNFQGEEAEVVVVSLHFAAETIALARTPVRGDAIRAKNVRLVRSPVKYNAITAAASVYDAVRRYAERFVLNQIIAKYYEIDLDEEPCIFPDCMHFLTVWSMDGQLGMHEHYDIADDGSISGIKESDDPTQLKSCPTCRGSLRNLSRYGRLVRQALLEESTKKFITWSHNKSMDFEKRLLEEQERLDNPKVGEEILATIGRPGQLSITGDRLRQLLAIAEWVGHDRYGPLIKLYREIAGYVHHVAIEEQPYQRVYDFVQHARRRGTGAGQFLLNPSKLETRGLLLAGSLLLRFDLLVLRDFVGLRQQADKKVTTMAIDLTVTFNDCNELVRLAREKKYVRHETEGHIYFIPFAALVRLLYLEKQPQTSQESKDMDRLKS</sequence>
<keyword evidence="6" id="KW-1185">Reference proteome</keyword>
<feature type="compositionally biased region" description="Polar residues" evidence="3">
    <location>
        <begin position="48"/>
        <end position="60"/>
    </location>
</feature>
<name>A0A4Z0ZA14_9PEZI</name>
<dbReference type="SUPFAM" id="SSF52540">
    <property type="entry name" value="P-loop containing nucleoside triphosphate hydrolases"/>
    <property type="match status" value="1"/>
</dbReference>
<keyword evidence="1" id="KW-0378">Hydrolase</keyword>
<keyword evidence="1" id="KW-0067">ATP-binding</keyword>
<keyword evidence="2" id="KW-0863">Zinc-finger</keyword>
<dbReference type="EMBL" id="SKBN01000029">
    <property type="protein sequence ID" value="TGJ86316.1"/>
    <property type="molecule type" value="Genomic_DNA"/>
</dbReference>
<accession>A0A4Z0ZA14</accession>
<feature type="zinc finger region" description="C3H1-type" evidence="2">
    <location>
        <begin position="1"/>
        <end position="26"/>
    </location>
</feature>
<organism evidence="5 6">
    <name type="scientific">Xylaria hypoxylon</name>
    <dbReference type="NCBI Taxonomy" id="37992"/>
    <lineage>
        <taxon>Eukaryota</taxon>
        <taxon>Fungi</taxon>
        <taxon>Dikarya</taxon>
        <taxon>Ascomycota</taxon>
        <taxon>Pezizomycotina</taxon>
        <taxon>Sordariomycetes</taxon>
        <taxon>Xylariomycetidae</taxon>
        <taxon>Xylariales</taxon>
        <taxon>Xylariaceae</taxon>
        <taxon>Xylaria</taxon>
    </lineage>
</organism>
<dbReference type="STRING" id="37992.A0A4Z0ZA14"/>
<dbReference type="InterPro" id="IPR000571">
    <property type="entry name" value="Znf_CCCH"/>
</dbReference>
<dbReference type="InterPro" id="IPR045055">
    <property type="entry name" value="DNA2/NAM7-like"/>
</dbReference>
<dbReference type="InterPro" id="IPR027417">
    <property type="entry name" value="P-loop_NTPase"/>
</dbReference>
<dbReference type="GO" id="GO:0031048">
    <property type="term" value="P:regulatory ncRNA-mediated heterochromatin formation"/>
    <property type="evidence" value="ECO:0007669"/>
    <property type="project" value="TreeGrafter"/>
</dbReference>
<protein>
    <recommendedName>
        <fullName evidence="4">C3H1-type domain-containing protein</fullName>
    </recommendedName>
</protein>
<dbReference type="CDD" id="cd18808">
    <property type="entry name" value="SF1_C_Upf1"/>
    <property type="match status" value="1"/>
</dbReference>
<dbReference type="Gene3D" id="3.40.50.300">
    <property type="entry name" value="P-loop containing nucleotide triphosphate hydrolases"/>
    <property type="match status" value="2"/>
</dbReference>
<dbReference type="InterPro" id="IPR041677">
    <property type="entry name" value="DNA2/NAM7_AAA_11"/>
</dbReference>
<keyword evidence="2" id="KW-0862">Zinc</keyword>
<evidence type="ECO:0000313" key="6">
    <source>
        <dbReference type="Proteomes" id="UP000297716"/>
    </source>
</evidence>
<dbReference type="Proteomes" id="UP000297716">
    <property type="component" value="Unassembled WGS sequence"/>
</dbReference>
<keyword evidence="1" id="KW-0547">Nucleotide-binding</keyword>